<reference evidence="3" key="1">
    <citation type="submission" date="2021-03" db="EMBL/GenBank/DDBJ databases">
        <title>Acanthopleuribacteraceae sp. M133.</title>
        <authorList>
            <person name="Wang G."/>
        </authorList>
    </citation>
    <scope>NUCLEOTIDE SEQUENCE</scope>
    <source>
        <strain evidence="3">M133</strain>
    </source>
</reference>
<proteinExistence type="predicted"/>
<dbReference type="RefSeq" id="WP_237379668.1">
    <property type="nucleotide sequence ID" value="NZ_CP071793.1"/>
</dbReference>
<protein>
    <submittedName>
        <fullName evidence="3">Alpha/beta fold hydrolase</fullName>
    </submittedName>
</protein>
<evidence type="ECO:0000259" key="2">
    <source>
        <dbReference type="Pfam" id="PF00561"/>
    </source>
</evidence>
<feature type="signal peptide" evidence="1">
    <location>
        <begin position="1"/>
        <end position="21"/>
    </location>
</feature>
<feature type="domain" description="AB hydrolase-1" evidence="2">
    <location>
        <begin position="46"/>
        <end position="274"/>
    </location>
</feature>
<dbReference type="PRINTS" id="PR00111">
    <property type="entry name" value="ABHYDROLASE"/>
</dbReference>
<keyword evidence="4" id="KW-1185">Reference proteome</keyword>
<dbReference type="InterPro" id="IPR050471">
    <property type="entry name" value="AB_hydrolase"/>
</dbReference>
<name>A0A8A4TKN2_SULCO</name>
<accession>A0A8A4TKN2</accession>
<dbReference type="Pfam" id="PF00561">
    <property type="entry name" value="Abhydrolase_1"/>
    <property type="match status" value="1"/>
</dbReference>
<organism evidence="3 4">
    <name type="scientific">Sulfidibacter corallicola</name>
    <dbReference type="NCBI Taxonomy" id="2818388"/>
    <lineage>
        <taxon>Bacteria</taxon>
        <taxon>Pseudomonadati</taxon>
        <taxon>Acidobacteriota</taxon>
        <taxon>Holophagae</taxon>
        <taxon>Acanthopleuribacterales</taxon>
        <taxon>Acanthopleuribacteraceae</taxon>
        <taxon>Sulfidibacter</taxon>
    </lineage>
</organism>
<keyword evidence="3" id="KW-0378">Hydrolase</keyword>
<dbReference type="Gene3D" id="3.40.50.1820">
    <property type="entry name" value="alpha/beta hydrolase"/>
    <property type="match status" value="1"/>
</dbReference>
<dbReference type="PANTHER" id="PTHR43433:SF5">
    <property type="entry name" value="AB HYDROLASE-1 DOMAIN-CONTAINING PROTEIN"/>
    <property type="match status" value="1"/>
</dbReference>
<dbReference type="GO" id="GO:0004806">
    <property type="term" value="F:triacylglycerol lipase activity"/>
    <property type="evidence" value="ECO:0007669"/>
    <property type="project" value="TreeGrafter"/>
</dbReference>
<evidence type="ECO:0000313" key="3">
    <source>
        <dbReference type="EMBL" id="QTD50037.1"/>
    </source>
</evidence>
<keyword evidence="1" id="KW-0732">Signal</keyword>
<dbReference type="PANTHER" id="PTHR43433">
    <property type="entry name" value="HYDROLASE, ALPHA/BETA FOLD FAMILY PROTEIN"/>
    <property type="match status" value="1"/>
</dbReference>
<dbReference type="InterPro" id="IPR000073">
    <property type="entry name" value="AB_hydrolase_1"/>
</dbReference>
<dbReference type="EMBL" id="CP071793">
    <property type="protein sequence ID" value="QTD50037.1"/>
    <property type="molecule type" value="Genomic_DNA"/>
</dbReference>
<dbReference type="AlphaFoldDB" id="A0A8A4TKN2"/>
<gene>
    <name evidence="3" type="ORF">J3U87_31015</name>
</gene>
<dbReference type="KEGG" id="scor:J3U87_31015"/>
<feature type="chain" id="PRO_5035222506" evidence="1">
    <location>
        <begin position="22"/>
        <end position="298"/>
    </location>
</feature>
<dbReference type="SUPFAM" id="SSF53474">
    <property type="entry name" value="alpha/beta-Hydrolases"/>
    <property type="match status" value="1"/>
</dbReference>
<dbReference type="InterPro" id="IPR029058">
    <property type="entry name" value="AB_hydrolase_fold"/>
</dbReference>
<sequence>MITLLVQFTLCHLLGPGSVLALADQADPKTSGSPALYAEASGSGEPLLLIGGLGNRLEVWHDIRPHLAKRFRVVVFDHRGLGRSPDREGPVTVATMAEDAAEVMARQGFERYHVAGISLGSFAAQALALAHPDRVRNLVLISSSMGGPTHVPPDAEVLQFFQTSATMPREEAVRKGLALALHPSFAEAAPERLAALVSRESSYTPPPAVIQRQVMAGLMFNHIDRVAQIAQPTLVIHGDGDRVVPPINGEKLAKALPKGRWLVLERGGHLCIIDQAEPLANAMITFLEESSQEDPATH</sequence>
<evidence type="ECO:0000313" key="4">
    <source>
        <dbReference type="Proteomes" id="UP000663929"/>
    </source>
</evidence>
<dbReference type="Proteomes" id="UP000663929">
    <property type="component" value="Chromosome"/>
</dbReference>
<evidence type="ECO:0000256" key="1">
    <source>
        <dbReference type="SAM" id="SignalP"/>
    </source>
</evidence>
<dbReference type="GO" id="GO:0046503">
    <property type="term" value="P:glycerolipid catabolic process"/>
    <property type="evidence" value="ECO:0007669"/>
    <property type="project" value="TreeGrafter"/>
</dbReference>